<reference evidence="2" key="1">
    <citation type="submission" date="2018-01" db="EMBL/GenBank/DDBJ databases">
        <title>An insight into the sialome of Amazonian anophelines.</title>
        <authorList>
            <person name="Ribeiro J.M."/>
            <person name="Scarpassa V."/>
            <person name="Calvo E."/>
        </authorList>
    </citation>
    <scope>NUCLEOTIDE SEQUENCE</scope>
    <source>
        <tissue evidence="2">Salivary glands</tissue>
    </source>
</reference>
<keyword evidence="1" id="KW-0732">Signal</keyword>
<feature type="chain" id="PRO_5014843994" evidence="1">
    <location>
        <begin position="22"/>
        <end position="71"/>
    </location>
</feature>
<proteinExistence type="predicted"/>
<dbReference type="EMBL" id="GGFK01015596">
    <property type="protein sequence ID" value="MBW48917.1"/>
    <property type="molecule type" value="Transcribed_RNA"/>
</dbReference>
<sequence>MVFPSALRCILPFFLLRKTVSNDILEHTCAKSLQGFLIKHFYSTTSAHQIFNCDQVPKIQTLCSMVAPRLR</sequence>
<evidence type="ECO:0000313" key="2">
    <source>
        <dbReference type="EMBL" id="MBW48917.1"/>
    </source>
</evidence>
<dbReference type="AlphaFoldDB" id="A0A2M4B7C0"/>
<accession>A0A2M4B7C0</accession>
<feature type="signal peptide" evidence="1">
    <location>
        <begin position="1"/>
        <end position="21"/>
    </location>
</feature>
<protein>
    <submittedName>
        <fullName evidence="2">Putative secreted protein</fullName>
    </submittedName>
</protein>
<organism evidence="2">
    <name type="scientific">Anopheles triannulatus</name>
    <dbReference type="NCBI Taxonomy" id="58253"/>
    <lineage>
        <taxon>Eukaryota</taxon>
        <taxon>Metazoa</taxon>
        <taxon>Ecdysozoa</taxon>
        <taxon>Arthropoda</taxon>
        <taxon>Hexapoda</taxon>
        <taxon>Insecta</taxon>
        <taxon>Pterygota</taxon>
        <taxon>Neoptera</taxon>
        <taxon>Endopterygota</taxon>
        <taxon>Diptera</taxon>
        <taxon>Nematocera</taxon>
        <taxon>Culicoidea</taxon>
        <taxon>Culicidae</taxon>
        <taxon>Anophelinae</taxon>
        <taxon>Anopheles</taxon>
    </lineage>
</organism>
<name>A0A2M4B7C0_9DIPT</name>
<evidence type="ECO:0000256" key="1">
    <source>
        <dbReference type="SAM" id="SignalP"/>
    </source>
</evidence>